<dbReference type="Pfam" id="PF12697">
    <property type="entry name" value="Abhydrolase_6"/>
    <property type="match status" value="1"/>
</dbReference>
<sequence length="285" mass="31376">MINYVHHAGHTLTWEEHSTGTRSIIFIHGYSANRAIWSHELAYLSHLGRCVTLDLPGHYPAVMPPTCRALSQAEVLDLELRALEAIVGDQPCTLIGHSTGGLVALAAAARLPTQVERVVALAPVVWGPLTGALGFYQRLLPLPGGYMLYWLHYRLTQLSLRFIQYGIASAYSGNMRAYMENPVAAAAVRRWHPIYAHSQLRNLATLLLTLRTCDIRAEIGQIACPVLIIAGERDPVVPSLQAHWLAQHLPKAHLHILPGIGHLPQWEAAATVEGLLRGYVGDCRL</sequence>
<dbReference type="InterPro" id="IPR050266">
    <property type="entry name" value="AB_hydrolase_sf"/>
</dbReference>
<feature type="domain" description="AB hydrolase-1" evidence="1">
    <location>
        <begin position="24"/>
        <end position="272"/>
    </location>
</feature>
<dbReference type="AlphaFoldDB" id="A0A2A6RKI1"/>
<dbReference type="SUPFAM" id="SSF53474">
    <property type="entry name" value="alpha/beta-Hydrolases"/>
    <property type="match status" value="1"/>
</dbReference>
<comment type="caution">
    <text evidence="2">The sequence shown here is derived from an EMBL/GenBank/DDBJ whole genome shotgun (WGS) entry which is preliminary data.</text>
</comment>
<dbReference type="InterPro" id="IPR000073">
    <property type="entry name" value="AB_hydrolase_1"/>
</dbReference>
<evidence type="ECO:0000259" key="1">
    <source>
        <dbReference type="Pfam" id="PF12697"/>
    </source>
</evidence>
<dbReference type="Proteomes" id="UP000220527">
    <property type="component" value="Unassembled WGS sequence"/>
</dbReference>
<evidence type="ECO:0000313" key="2">
    <source>
        <dbReference type="EMBL" id="PDW03368.1"/>
    </source>
</evidence>
<protein>
    <recommendedName>
        <fullName evidence="1">AB hydrolase-1 domain-containing protein</fullName>
    </recommendedName>
</protein>
<keyword evidence="3" id="KW-1185">Reference proteome</keyword>
<dbReference type="OrthoDB" id="9805423at2"/>
<accession>A0A2A6RKI1</accession>
<proteinExistence type="predicted"/>
<dbReference type="InterPro" id="IPR029058">
    <property type="entry name" value="AB_hydrolase_fold"/>
</dbReference>
<dbReference type="EMBL" id="NQWI01000032">
    <property type="protein sequence ID" value="PDW03368.1"/>
    <property type="molecule type" value="Genomic_DNA"/>
</dbReference>
<dbReference type="Gene3D" id="3.40.50.1820">
    <property type="entry name" value="alpha/beta hydrolase"/>
    <property type="match status" value="1"/>
</dbReference>
<dbReference type="RefSeq" id="WP_097643828.1">
    <property type="nucleotide sequence ID" value="NZ_NQWI01000032.1"/>
</dbReference>
<name>A0A2A6RKI1_9CHLR</name>
<reference evidence="3" key="1">
    <citation type="submission" date="2017-08" db="EMBL/GenBank/DDBJ databases">
        <authorList>
            <person name="Grouzdev D.S."/>
            <person name="Gaisin V.A."/>
            <person name="Rysina M.S."/>
            <person name="Gorlenko V.M."/>
        </authorList>
    </citation>
    <scope>NUCLEOTIDE SEQUENCE [LARGE SCALE GENOMIC DNA]</scope>
    <source>
        <strain evidence="3">Kir15-3F</strain>
    </source>
</reference>
<evidence type="ECO:0000313" key="3">
    <source>
        <dbReference type="Proteomes" id="UP000220527"/>
    </source>
</evidence>
<gene>
    <name evidence="2" type="ORF">CJ255_09285</name>
</gene>
<organism evidence="2 3">
    <name type="scientific">Candidatus Viridilinea mediisalina</name>
    <dbReference type="NCBI Taxonomy" id="2024553"/>
    <lineage>
        <taxon>Bacteria</taxon>
        <taxon>Bacillati</taxon>
        <taxon>Chloroflexota</taxon>
        <taxon>Chloroflexia</taxon>
        <taxon>Chloroflexales</taxon>
        <taxon>Chloroflexineae</taxon>
        <taxon>Oscillochloridaceae</taxon>
        <taxon>Candidatus Viridilinea</taxon>
    </lineage>
</organism>
<dbReference type="PANTHER" id="PTHR43798">
    <property type="entry name" value="MONOACYLGLYCEROL LIPASE"/>
    <property type="match status" value="1"/>
</dbReference>